<evidence type="ECO:0000256" key="1">
    <source>
        <dbReference type="SAM" id="MobiDB-lite"/>
    </source>
</evidence>
<feature type="region of interest" description="Disordered" evidence="1">
    <location>
        <begin position="92"/>
        <end position="114"/>
    </location>
</feature>
<proteinExistence type="predicted"/>
<reference evidence="2 3" key="1">
    <citation type="submission" date="2013-11" db="EMBL/GenBank/DDBJ databases">
        <title>Genome sequencing of Stegodyphus mimosarum.</title>
        <authorList>
            <person name="Bechsgaard J."/>
        </authorList>
    </citation>
    <scope>NUCLEOTIDE SEQUENCE [LARGE SCALE GENOMIC DNA]</scope>
</reference>
<sequence>MIFCIYLRMVLTTPGPARMPALRTPMGEMIPLPSFKGAAPMMPFPIIPLLRSKGEPATSPGAPISLFSIVTAPGIPTTDPVETAVGTVERSGAPLRASPGARSPAFKSPAFQSPGAASPGASRLEACVAAMAAKKRTTLAIIFQVFFSSW</sequence>
<feature type="non-terminal residue" evidence="2">
    <location>
        <position position="150"/>
    </location>
</feature>
<accession>A0A087TK04</accession>
<dbReference type="Proteomes" id="UP000054359">
    <property type="component" value="Unassembled WGS sequence"/>
</dbReference>
<keyword evidence="3" id="KW-1185">Reference proteome</keyword>
<protein>
    <submittedName>
        <fullName evidence="2">Uncharacterized protein</fullName>
    </submittedName>
</protein>
<evidence type="ECO:0000313" key="2">
    <source>
        <dbReference type="EMBL" id="KFM65443.1"/>
    </source>
</evidence>
<dbReference type="AlphaFoldDB" id="A0A087TK04"/>
<gene>
    <name evidence="2" type="ORF">X975_21683</name>
</gene>
<evidence type="ECO:0000313" key="3">
    <source>
        <dbReference type="Proteomes" id="UP000054359"/>
    </source>
</evidence>
<organism evidence="2 3">
    <name type="scientific">Stegodyphus mimosarum</name>
    <name type="common">African social velvet spider</name>
    <dbReference type="NCBI Taxonomy" id="407821"/>
    <lineage>
        <taxon>Eukaryota</taxon>
        <taxon>Metazoa</taxon>
        <taxon>Ecdysozoa</taxon>
        <taxon>Arthropoda</taxon>
        <taxon>Chelicerata</taxon>
        <taxon>Arachnida</taxon>
        <taxon>Araneae</taxon>
        <taxon>Araneomorphae</taxon>
        <taxon>Entelegynae</taxon>
        <taxon>Eresoidea</taxon>
        <taxon>Eresidae</taxon>
        <taxon>Stegodyphus</taxon>
    </lineage>
</organism>
<name>A0A087TK04_STEMI</name>
<dbReference type="EMBL" id="KK115573">
    <property type="protein sequence ID" value="KFM65443.1"/>
    <property type="molecule type" value="Genomic_DNA"/>
</dbReference>